<sequence>MDRDETRARPPGKGFADQGQVSDADRPLLETPGGRSAERDPADRTDVDDETRRQDVGAVPRSAVTGAHQPGTGADETADGLSETEEATRRAAEDIATGPGEEDRDDDTPVFERGGLPKA</sequence>
<evidence type="ECO:0000313" key="3">
    <source>
        <dbReference type="Proteomes" id="UP000248863"/>
    </source>
</evidence>
<feature type="compositionally biased region" description="Basic and acidic residues" evidence="1">
    <location>
        <begin position="36"/>
        <end position="55"/>
    </location>
</feature>
<proteinExistence type="predicted"/>
<organism evidence="2 3">
    <name type="scientific">Rhodoplanes elegans</name>
    <dbReference type="NCBI Taxonomy" id="29408"/>
    <lineage>
        <taxon>Bacteria</taxon>
        <taxon>Pseudomonadati</taxon>
        <taxon>Pseudomonadota</taxon>
        <taxon>Alphaproteobacteria</taxon>
        <taxon>Hyphomicrobiales</taxon>
        <taxon>Nitrobacteraceae</taxon>
        <taxon>Rhodoplanes</taxon>
    </lineage>
</organism>
<dbReference type="Proteomes" id="UP000248863">
    <property type="component" value="Unassembled WGS sequence"/>
</dbReference>
<feature type="compositionally biased region" description="Acidic residues" evidence="1">
    <location>
        <begin position="76"/>
        <end position="85"/>
    </location>
</feature>
<gene>
    <name evidence="2" type="ORF">CH338_02800</name>
</gene>
<evidence type="ECO:0000256" key="1">
    <source>
        <dbReference type="SAM" id="MobiDB-lite"/>
    </source>
</evidence>
<protein>
    <submittedName>
        <fullName evidence="2">Uncharacterized protein</fullName>
    </submittedName>
</protein>
<comment type="caution">
    <text evidence="2">The sequence shown here is derived from an EMBL/GenBank/DDBJ whole genome shotgun (WGS) entry which is preliminary data.</text>
</comment>
<dbReference type="AlphaFoldDB" id="A0A327L1G7"/>
<dbReference type="EMBL" id="NPEU01000015">
    <property type="protein sequence ID" value="RAI41538.1"/>
    <property type="molecule type" value="Genomic_DNA"/>
</dbReference>
<feature type="compositionally biased region" description="Acidic residues" evidence="1">
    <location>
        <begin position="100"/>
        <end position="109"/>
    </location>
</feature>
<accession>A0A327L1G7</accession>
<dbReference type="OrthoDB" id="8162676at2"/>
<keyword evidence="3" id="KW-1185">Reference proteome</keyword>
<evidence type="ECO:0000313" key="2">
    <source>
        <dbReference type="EMBL" id="RAI41538.1"/>
    </source>
</evidence>
<dbReference type="RefSeq" id="WP_111355516.1">
    <property type="nucleotide sequence ID" value="NZ_NHSK01000061.1"/>
</dbReference>
<reference evidence="2 3" key="1">
    <citation type="submission" date="2017-07" db="EMBL/GenBank/DDBJ databases">
        <title>Draft Genome Sequences of Select Purple Nonsulfur Bacteria.</title>
        <authorList>
            <person name="Lasarre B."/>
            <person name="Mckinlay J.B."/>
        </authorList>
    </citation>
    <scope>NUCLEOTIDE SEQUENCE [LARGE SCALE GENOMIC DNA]</scope>
    <source>
        <strain evidence="2 3">DSM 11907</strain>
    </source>
</reference>
<name>A0A327L1G7_9BRAD</name>
<feature type="region of interest" description="Disordered" evidence="1">
    <location>
        <begin position="1"/>
        <end position="119"/>
    </location>
</feature>